<dbReference type="Pfam" id="PF00324">
    <property type="entry name" value="AA_permease"/>
    <property type="match status" value="1"/>
</dbReference>
<dbReference type="InterPro" id="IPR050524">
    <property type="entry name" value="APC_YAT"/>
</dbReference>
<keyword evidence="3 5" id="KW-1133">Transmembrane helix</keyword>
<evidence type="ECO:0000256" key="5">
    <source>
        <dbReference type="SAM" id="Phobius"/>
    </source>
</evidence>
<keyword evidence="4 5" id="KW-0472">Membrane</keyword>
<sequence length="141" mass="14977">MQNILKPSVIAFTRVGVTAEAHAVNAVIVITILSAVNAALYVGSRALYGLAVEKQAPRIIAMTNSRVVPIYVYVFMTTVGFLSLLNLASGAGEFYTWIISMTGVATSITCKHSLPSRAASLTKLVKGLHLPLPHSYAPGAY</sequence>
<reference evidence="7 8" key="1">
    <citation type="submission" date="2021-01" db="EMBL/GenBank/DDBJ databases">
        <title>Cercospora kikuchii MAFF 305040 whole genome shotgun sequence.</title>
        <authorList>
            <person name="Kashiwa T."/>
            <person name="Suzuki T."/>
        </authorList>
    </citation>
    <scope>NUCLEOTIDE SEQUENCE [LARGE SCALE GENOMIC DNA]</scope>
    <source>
        <strain evidence="7 8">MAFF 305040</strain>
    </source>
</reference>
<accession>A0A9P3CC86</accession>
<dbReference type="Proteomes" id="UP000825890">
    <property type="component" value="Unassembled WGS sequence"/>
</dbReference>
<dbReference type="PANTHER" id="PTHR43341:SF26">
    <property type="entry name" value="GENERAL AMINO ACID PERMEASE AGP3"/>
    <property type="match status" value="1"/>
</dbReference>
<evidence type="ECO:0000313" key="8">
    <source>
        <dbReference type="Proteomes" id="UP000825890"/>
    </source>
</evidence>
<evidence type="ECO:0000256" key="4">
    <source>
        <dbReference type="ARBA" id="ARBA00023136"/>
    </source>
</evidence>
<comment type="caution">
    <text evidence="7">The sequence shown here is derived from an EMBL/GenBank/DDBJ whole genome shotgun (WGS) entry which is preliminary data.</text>
</comment>
<feature type="transmembrane region" description="Helical" evidence="5">
    <location>
        <begin position="68"/>
        <end position="88"/>
    </location>
</feature>
<evidence type="ECO:0000313" key="7">
    <source>
        <dbReference type="EMBL" id="GIZ40106.1"/>
    </source>
</evidence>
<dbReference type="Gene3D" id="1.20.1740.10">
    <property type="entry name" value="Amino acid/polyamine transporter I"/>
    <property type="match status" value="1"/>
</dbReference>
<dbReference type="PANTHER" id="PTHR43341">
    <property type="entry name" value="AMINO ACID PERMEASE"/>
    <property type="match status" value="1"/>
</dbReference>
<protein>
    <recommendedName>
        <fullName evidence="6">Amino acid permease/ SLC12A domain-containing protein</fullName>
    </recommendedName>
</protein>
<dbReference type="GeneID" id="68289033"/>
<comment type="subcellular location">
    <subcellularLocation>
        <location evidence="1">Membrane</location>
        <topology evidence="1">Multi-pass membrane protein</topology>
    </subcellularLocation>
</comment>
<keyword evidence="8" id="KW-1185">Reference proteome</keyword>
<gene>
    <name evidence="7" type="ORF">CKM354_000345800</name>
</gene>
<keyword evidence="2 5" id="KW-0812">Transmembrane</keyword>
<dbReference type="GO" id="GO:0015171">
    <property type="term" value="F:amino acid transmembrane transporter activity"/>
    <property type="evidence" value="ECO:0007669"/>
    <property type="project" value="TreeGrafter"/>
</dbReference>
<organism evidence="7 8">
    <name type="scientific">Cercospora kikuchii</name>
    <dbReference type="NCBI Taxonomy" id="84275"/>
    <lineage>
        <taxon>Eukaryota</taxon>
        <taxon>Fungi</taxon>
        <taxon>Dikarya</taxon>
        <taxon>Ascomycota</taxon>
        <taxon>Pezizomycotina</taxon>
        <taxon>Dothideomycetes</taxon>
        <taxon>Dothideomycetidae</taxon>
        <taxon>Mycosphaerellales</taxon>
        <taxon>Mycosphaerellaceae</taxon>
        <taxon>Cercospora</taxon>
    </lineage>
</organism>
<dbReference type="RefSeq" id="XP_044654593.1">
    <property type="nucleotide sequence ID" value="XM_044798658.1"/>
</dbReference>
<feature type="transmembrane region" description="Helical" evidence="5">
    <location>
        <begin position="23"/>
        <end position="48"/>
    </location>
</feature>
<evidence type="ECO:0000259" key="6">
    <source>
        <dbReference type="Pfam" id="PF00324"/>
    </source>
</evidence>
<evidence type="ECO:0000256" key="1">
    <source>
        <dbReference type="ARBA" id="ARBA00004141"/>
    </source>
</evidence>
<evidence type="ECO:0000256" key="2">
    <source>
        <dbReference type="ARBA" id="ARBA00022692"/>
    </source>
</evidence>
<feature type="domain" description="Amino acid permease/ SLC12A" evidence="6">
    <location>
        <begin position="7"/>
        <end position="107"/>
    </location>
</feature>
<dbReference type="InterPro" id="IPR004841">
    <property type="entry name" value="AA-permease/SLC12A_dom"/>
</dbReference>
<dbReference type="AlphaFoldDB" id="A0A9P3CC86"/>
<evidence type="ECO:0000256" key="3">
    <source>
        <dbReference type="ARBA" id="ARBA00022989"/>
    </source>
</evidence>
<proteinExistence type="predicted"/>
<dbReference type="EMBL" id="BOLY01000002">
    <property type="protein sequence ID" value="GIZ40106.1"/>
    <property type="molecule type" value="Genomic_DNA"/>
</dbReference>
<dbReference type="OrthoDB" id="3900342at2759"/>
<dbReference type="GO" id="GO:0016020">
    <property type="term" value="C:membrane"/>
    <property type="evidence" value="ECO:0007669"/>
    <property type="project" value="UniProtKB-SubCell"/>
</dbReference>
<name>A0A9P3CC86_9PEZI</name>